<dbReference type="InterPro" id="IPR036322">
    <property type="entry name" value="WD40_repeat_dom_sf"/>
</dbReference>
<dbReference type="InterPro" id="IPR001680">
    <property type="entry name" value="WD40_rpt"/>
</dbReference>
<keyword evidence="2" id="KW-0677">Repeat</keyword>
<dbReference type="GeneID" id="119734925"/>
<feature type="region of interest" description="Disordered" evidence="4">
    <location>
        <begin position="71"/>
        <end position="99"/>
    </location>
</feature>
<dbReference type="OMA" id="MLKFANN"/>
<dbReference type="CTD" id="64743"/>
<dbReference type="Gene3D" id="2.130.10.10">
    <property type="entry name" value="YVTN repeat-like/Quinoprotein amine dehydrogenase"/>
    <property type="match status" value="2"/>
</dbReference>
<dbReference type="EnsemblMetazoa" id="XM_038208564.1">
    <property type="protein sequence ID" value="XP_038064492.1"/>
    <property type="gene ID" value="LOC119734925"/>
</dbReference>
<reference evidence="5" key="1">
    <citation type="submission" date="2022-11" db="UniProtKB">
        <authorList>
            <consortium name="EnsemblMetazoa"/>
        </authorList>
    </citation>
    <scope>IDENTIFICATION</scope>
</reference>
<dbReference type="RefSeq" id="XP_038064492.1">
    <property type="nucleotide sequence ID" value="XM_038208564.1"/>
</dbReference>
<evidence type="ECO:0008006" key="7">
    <source>
        <dbReference type="Google" id="ProtNLM"/>
    </source>
</evidence>
<dbReference type="SUPFAM" id="SSF50978">
    <property type="entry name" value="WD40 repeat-like"/>
    <property type="match status" value="1"/>
</dbReference>
<dbReference type="PROSITE" id="PS50082">
    <property type="entry name" value="WD_REPEATS_2"/>
    <property type="match status" value="2"/>
</dbReference>
<dbReference type="PANTHER" id="PTHR22838">
    <property type="entry name" value="WD REPEAT PROTEIN 26-RELATED"/>
    <property type="match status" value="1"/>
</dbReference>
<evidence type="ECO:0000313" key="6">
    <source>
        <dbReference type="Proteomes" id="UP000887568"/>
    </source>
</evidence>
<dbReference type="InterPro" id="IPR051350">
    <property type="entry name" value="WD_repeat-ST_regulator"/>
</dbReference>
<feature type="repeat" description="WD" evidence="3">
    <location>
        <begin position="448"/>
        <end position="487"/>
    </location>
</feature>
<dbReference type="Proteomes" id="UP000887568">
    <property type="component" value="Unplaced"/>
</dbReference>
<evidence type="ECO:0000256" key="2">
    <source>
        <dbReference type="ARBA" id="ARBA00022737"/>
    </source>
</evidence>
<dbReference type="GO" id="GO:1990841">
    <property type="term" value="F:promoter-specific chromatin binding"/>
    <property type="evidence" value="ECO:0007669"/>
    <property type="project" value="TreeGrafter"/>
</dbReference>
<dbReference type="PROSITE" id="PS50294">
    <property type="entry name" value="WD_REPEATS_REGION"/>
    <property type="match status" value="2"/>
</dbReference>
<name>A0A914AL75_PATMI</name>
<dbReference type="AlphaFoldDB" id="A0A914AL75"/>
<protein>
    <recommendedName>
        <fullName evidence="7">WD repeat-containing protein 13-like</fullName>
    </recommendedName>
</protein>
<dbReference type="SMART" id="SM00320">
    <property type="entry name" value="WD40"/>
    <property type="match status" value="5"/>
</dbReference>
<dbReference type="Pfam" id="PF00400">
    <property type="entry name" value="WD40"/>
    <property type="match status" value="3"/>
</dbReference>
<dbReference type="PANTHER" id="PTHR22838:SF4">
    <property type="entry name" value="WD REPEAT-CONTAINING PROTEIN 13"/>
    <property type="match status" value="1"/>
</dbReference>
<organism evidence="5 6">
    <name type="scientific">Patiria miniata</name>
    <name type="common">Bat star</name>
    <name type="synonym">Asterina miniata</name>
    <dbReference type="NCBI Taxonomy" id="46514"/>
    <lineage>
        <taxon>Eukaryota</taxon>
        <taxon>Metazoa</taxon>
        <taxon>Echinodermata</taxon>
        <taxon>Eleutherozoa</taxon>
        <taxon>Asterozoa</taxon>
        <taxon>Asteroidea</taxon>
        <taxon>Valvatacea</taxon>
        <taxon>Valvatida</taxon>
        <taxon>Asterinidae</taxon>
        <taxon>Patiria</taxon>
    </lineage>
</organism>
<dbReference type="OrthoDB" id="1932312at2759"/>
<feature type="repeat" description="WD" evidence="3">
    <location>
        <begin position="211"/>
        <end position="252"/>
    </location>
</feature>
<sequence length="487" mass="53892">MAAVCQQVLALDARYNTYRAPNNPQFRTLYIRRRSQLLRDTAKAGNDPQVRKQYLKLRSQFLIERYGATLSDQRPSHNSSVWSRNNSGRGSKGNLDSLDDSYMDPRGYLDVRGHRRTQSRGSFKLDPFHLESYGVMPTKNAEASRAMAGGKSIGENYAFAGMHHIFDQHSQAVTAVQFANEDKSRMACSSLDGTVSICQVLPSPATVVCVLKGHQSGVTDFCWSQSNDQILSASLDGTVRLWAVSSASCVRTVEDPDKSAIRACRFQPLNNNMIVTGNSRGHVNVLNVSTGKECRGGLGKLSGQVLCLEFDDNGSVLWAGDDKGTIFSFLFDLATGKLTKGKRVLVREGCPVTNICYRAWVSREARDPTVLVNCAMDSLCIYKVASPDGGLRLKRTYPIKHKTALIRSTFCPLMSFREGACVVTGSEDMNVYFFDVERTSNKPCLNKLQGHSAPVLAVSFNYDESLLASCDSEGLVIVWKREQQKTR</sequence>
<accession>A0A914AL75</accession>
<evidence type="ECO:0000256" key="3">
    <source>
        <dbReference type="PROSITE-ProRule" id="PRU00221"/>
    </source>
</evidence>
<dbReference type="GO" id="GO:0005634">
    <property type="term" value="C:nucleus"/>
    <property type="evidence" value="ECO:0007669"/>
    <property type="project" value="TreeGrafter"/>
</dbReference>
<evidence type="ECO:0000313" key="5">
    <source>
        <dbReference type="EnsemblMetazoa" id="XP_038064492.1"/>
    </source>
</evidence>
<feature type="compositionally biased region" description="Polar residues" evidence="4">
    <location>
        <begin position="71"/>
        <end position="89"/>
    </location>
</feature>
<evidence type="ECO:0000256" key="1">
    <source>
        <dbReference type="ARBA" id="ARBA00022574"/>
    </source>
</evidence>
<evidence type="ECO:0000256" key="4">
    <source>
        <dbReference type="SAM" id="MobiDB-lite"/>
    </source>
</evidence>
<proteinExistence type="predicted"/>
<keyword evidence="1 3" id="KW-0853">WD repeat</keyword>
<dbReference type="InterPro" id="IPR015943">
    <property type="entry name" value="WD40/YVTN_repeat-like_dom_sf"/>
</dbReference>
<keyword evidence="6" id="KW-1185">Reference proteome</keyword>